<evidence type="ECO:0000256" key="1">
    <source>
        <dbReference type="SAM" id="MobiDB-lite"/>
    </source>
</evidence>
<gene>
    <name evidence="2" type="ORF">G5B40_03850</name>
</gene>
<feature type="region of interest" description="Disordered" evidence="1">
    <location>
        <begin position="1"/>
        <end position="23"/>
    </location>
</feature>
<dbReference type="Proteomes" id="UP000503336">
    <property type="component" value="Chromosome"/>
</dbReference>
<dbReference type="RefSeq" id="WP_165095236.1">
    <property type="nucleotide sequence ID" value="NZ_CP049056.1"/>
</dbReference>
<feature type="compositionally biased region" description="Basic and acidic residues" evidence="1">
    <location>
        <begin position="1"/>
        <end position="11"/>
    </location>
</feature>
<proteinExistence type="predicted"/>
<reference evidence="2 3" key="1">
    <citation type="submission" date="2020-02" db="EMBL/GenBank/DDBJ databases">
        <title>complete genome sequence of Rhodobacteraceae bacterium.</title>
        <authorList>
            <person name="Park J."/>
            <person name="Kim Y.-S."/>
            <person name="Kim K.-H."/>
        </authorList>
    </citation>
    <scope>NUCLEOTIDE SEQUENCE [LARGE SCALE GENOMIC DNA]</scope>
    <source>
        <strain evidence="2 3">RR4-56</strain>
    </source>
</reference>
<keyword evidence="3" id="KW-1185">Reference proteome</keyword>
<dbReference type="AlphaFoldDB" id="A0A7L5BYG9"/>
<evidence type="ECO:0000313" key="3">
    <source>
        <dbReference type="Proteomes" id="UP000503336"/>
    </source>
</evidence>
<protein>
    <submittedName>
        <fullName evidence="2">Uncharacterized protein</fullName>
    </submittedName>
</protein>
<sequence>MHDESCEHLGPDDPPTAARDARHPTLRLSLAMREGIRAAIAPPQEFADGDLPVGLQAIAQPITGVAALPDRDTCQRMTDWHERRLML</sequence>
<evidence type="ECO:0000313" key="2">
    <source>
        <dbReference type="EMBL" id="QIE54649.1"/>
    </source>
</evidence>
<accession>A0A7L5BYG9</accession>
<dbReference type="EMBL" id="CP049056">
    <property type="protein sequence ID" value="QIE54649.1"/>
    <property type="molecule type" value="Genomic_DNA"/>
</dbReference>
<name>A0A7L5BYG9_9RHOB</name>
<dbReference type="KEGG" id="hdh:G5B40_03850"/>
<organism evidence="2 3">
    <name type="scientific">Pikeienuella piscinae</name>
    <dbReference type="NCBI Taxonomy" id="2748098"/>
    <lineage>
        <taxon>Bacteria</taxon>
        <taxon>Pseudomonadati</taxon>
        <taxon>Pseudomonadota</taxon>
        <taxon>Alphaproteobacteria</taxon>
        <taxon>Rhodobacterales</taxon>
        <taxon>Paracoccaceae</taxon>
        <taxon>Pikeienuella</taxon>
    </lineage>
</organism>